<evidence type="ECO:0000256" key="2">
    <source>
        <dbReference type="SAM" id="Phobius"/>
    </source>
</evidence>
<comment type="caution">
    <text evidence="3">The sequence shown here is derived from an EMBL/GenBank/DDBJ whole genome shotgun (WGS) entry which is preliminary data.</text>
</comment>
<feature type="region of interest" description="Disordered" evidence="1">
    <location>
        <begin position="213"/>
        <end position="250"/>
    </location>
</feature>
<keyword evidence="2" id="KW-1133">Transmembrane helix</keyword>
<keyword evidence="4" id="KW-1185">Reference proteome</keyword>
<gene>
    <name evidence="3" type="ORF">BGW38_008136</name>
</gene>
<keyword evidence="2" id="KW-0812">Transmembrane</keyword>
<evidence type="ECO:0000313" key="4">
    <source>
        <dbReference type="Proteomes" id="UP000780801"/>
    </source>
</evidence>
<sequence length="328" mass="35687">YLTYEQFQDRFKQLNKIARPTYPTQWPNVGIFFLICSVIAAAVFGISNVGSNLAIMGQGACFLLPIIIVVWIKVRRTSKTKARRKFRQQSQKLLRTWTTDDSEAHAFQWKIRQRPMSVAKRWLDRQPHGEQYLGQDHASGPGMQGNNALQLPAAVPAPPLPVAVGAARSVEADGVEHSHHIVEMDASLDPAAAALAPIASRVYNISDPMLIPPSGSNNSSSERPTSPDADVATLTPSADGTSTPGANDYPALEVVDPNNNKTMLNPMAPTSLREQTRLNKSPSMTNSTTVNITITIIIIIMGPYGKTSKLRFYAHGAALTFLENAVSG</sequence>
<evidence type="ECO:0000313" key="3">
    <source>
        <dbReference type="EMBL" id="KAF9576562.1"/>
    </source>
</evidence>
<keyword evidence="2" id="KW-0472">Membrane</keyword>
<proteinExistence type="predicted"/>
<dbReference type="OrthoDB" id="2441076at2759"/>
<evidence type="ECO:0000256" key="1">
    <source>
        <dbReference type="SAM" id="MobiDB-lite"/>
    </source>
</evidence>
<protein>
    <submittedName>
        <fullName evidence="3">Uncharacterized protein</fullName>
    </submittedName>
</protein>
<dbReference type="AlphaFoldDB" id="A0A9P6FKL2"/>
<feature type="transmembrane region" description="Helical" evidence="2">
    <location>
        <begin position="26"/>
        <end position="47"/>
    </location>
</feature>
<feature type="compositionally biased region" description="Polar residues" evidence="1">
    <location>
        <begin position="234"/>
        <end position="245"/>
    </location>
</feature>
<reference evidence="3" key="1">
    <citation type="journal article" date="2020" name="Fungal Divers.">
        <title>Resolving the Mortierellaceae phylogeny through synthesis of multi-gene phylogenetics and phylogenomics.</title>
        <authorList>
            <person name="Vandepol N."/>
            <person name="Liber J."/>
            <person name="Desiro A."/>
            <person name="Na H."/>
            <person name="Kennedy M."/>
            <person name="Barry K."/>
            <person name="Grigoriev I.V."/>
            <person name="Miller A.N."/>
            <person name="O'Donnell K."/>
            <person name="Stajich J.E."/>
            <person name="Bonito G."/>
        </authorList>
    </citation>
    <scope>NUCLEOTIDE SEQUENCE</scope>
    <source>
        <strain evidence="3">KOD1015</strain>
    </source>
</reference>
<dbReference type="Proteomes" id="UP000780801">
    <property type="component" value="Unassembled WGS sequence"/>
</dbReference>
<organism evidence="3 4">
    <name type="scientific">Lunasporangiospora selenospora</name>
    <dbReference type="NCBI Taxonomy" id="979761"/>
    <lineage>
        <taxon>Eukaryota</taxon>
        <taxon>Fungi</taxon>
        <taxon>Fungi incertae sedis</taxon>
        <taxon>Mucoromycota</taxon>
        <taxon>Mortierellomycotina</taxon>
        <taxon>Mortierellomycetes</taxon>
        <taxon>Mortierellales</taxon>
        <taxon>Mortierellaceae</taxon>
        <taxon>Lunasporangiospora</taxon>
    </lineage>
</organism>
<dbReference type="EMBL" id="JAABOA010005514">
    <property type="protein sequence ID" value="KAF9576562.1"/>
    <property type="molecule type" value="Genomic_DNA"/>
</dbReference>
<feature type="transmembrane region" description="Helical" evidence="2">
    <location>
        <begin position="53"/>
        <end position="74"/>
    </location>
</feature>
<name>A0A9P6FKL2_9FUNG</name>
<feature type="non-terminal residue" evidence="3">
    <location>
        <position position="1"/>
    </location>
</feature>
<feature type="compositionally biased region" description="Polar residues" evidence="1">
    <location>
        <begin position="214"/>
        <end position="224"/>
    </location>
</feature>
<accession>A0A9P6FKL2</accession>